<dbReference type="Proteomes" id="UP000257479">
    <property type="component" value="Unassembled WGS sequence"/>
</dbReference>
<feature type="transmembrane region" description="Helical" evidence="1">
    <location>
        <begin position="521"/>
        <end position="544"/>
    </location>
</feature>
<reference evidence="2 3" key="1">
    <citation type="journal article" date="2018" name="Nat. Biotechnol.">
        <title>A standardized bacterial taxonomy based on genome phylogeny substantially revises the tree of life.</title>
        <authorList>
            <person name="Parks D.H."/>
            <person name="Chuvochina M."/>
            <person name="Waite D.W."/>
            <person name="Rinke C."/>
            <person name="Skarshewski A."/>
            <person name="Chaumeil P.A."/>
            <person name="Hugenholtz P."/>
        </authorList>
    </citation>
    <scope>NUCLEOTIDE SEQUENCE [LARGE SCALE GENOMIC DNA]</scope>
    <source>
        <strain evidence="2">UBA9152</strain>
    </source>
</reference>
<sequence length="1001" mass="101960">MPDRVHALLVVRPDGRVPAAAHLRATLDALSRQTRQIDALTIVVCGGTVEVLDIAGTSGAEGVITAGSAVSFAEALRLATARLSGDAVWLLAQDTAPAPDALARLVGALEISQTVAVVAPKVVSADDTALIVSLGETLTHGGRRIGLADDELDQGQHDHVEDVLGADVRGMLVRTSVWRALDGLDDALAGADEGLDLGIRARLAGHRVTVQPRAVVAVAGDGVAGLPSPDTRRRRRHRAFATRTAQLHRRLAYAPAGAVPLHWLTLLPITLWRTVMHLVAKSPALVLPEWGAGLVAAWRPAALARSRSRIRRARVAAWSSLSLLRISRSDLRTRVEADGDPDAAARPTREELRFFAGGGAWVVLAALVVSIAAFPALLAWPTLGGGALAPLSSTLSQLWANALYGAHSVGLDAAIPSDPFSALLALIGTLSPGAPSRALVVLWIAALPLAALGGWFAATRITSRDSLRILAAVLWALAPTFLVALVDGRPAALIAHLALPWLLYAGAVAHRSWASAGTASLVMVVVWAASPSLAPALVALWVLAVISTVVARGGPGVAQVVWTIIPAVVVFLPLAWAQVNAGTPWGLLADPGITVSGGASADAAGRLALVAGFPVDGLGGWEQLVSAHLPGLPTWAPALLLAPLAIVALASLLTPRWFVGAAALILVVLGLGTAFLAVGVSVAFAADGTPVALWPGAALSLAWAGVVGAALVTLDAGLPVRAAAARGVTIAVLVVLGAAAVLPLLASERRGALEITNGPDSTVPAFVDAQTRTTPNVATAVVTPLSSGAISLDVVWNGGATLDGQSTLLATRTSASGASVQFAGLVVDTLSSGADAPLAALASAGVGYILIPTLPGSETDAARATRLAAAAALNQNAQLADVGLTPKGELWAVRAGVVPRADAAASVVGDTVTVTPSVCGSAASNRRARRATGVCFQFTSRPVGRSKASGSNERNRSERVCTGTVAAVTTAAAGSMWPFSSCEGASVAVVISRRILPCPSR</sequence>
<protein>
    <submittedName>
        <fullName evidence="2">Glycosyl transferase</fullName>
    </submittedName>
</protein>
<dbReference type="Pfam" id="PF13641">
    <property type="entry name" value="Glyco_tranf_2_3"/>
    <property type="match status" value="1"/>
</dbReference>
<evidence type="ECO:0000313" key="3">
    <source>
        <dbReference type="Proteomes" id="UP000257479"/>
    </source>
</evidence>
<feature type="transmembrane region" description="Helical" evidence="1">
    <location>
        <begin position="354"/>
        <end position="380"/>
    </location>
</feature>
<dbReference type="GO" id="GO:0016740">
    <property type="term" value="F:transferase activity"/>
    <property type="evidence" value="ECO:0007669"/>
    <property type="project" value="UniProtKB-KW"/>
</dbReference>
<dbReference type="EMBL" id="DMNG01000276">
    <property type="protein sequence ID" value="HAN26020.1"/>
    <property type="molecule type" value="Genomic_DNA"/>
</dbReference>
<dbReference type="InterPro" id="IPR029044">
    <property type="entry name" value="Nucleotide-diphossugar_trans"/>
</dbReference>
<feature type="transmembrane region" description="Helical" evidence="1">
    <location>
        <begin position="469"/>
        <end position="486"/>
    </location>
</feature>
<dbReference type="Gene3D" id="3.90.550.10">
    <property type="entry name" value="Spore Coat Polysaccharide Biosynthesis Protein SpsA, Chain A"/>
    <property type="match status" value="1"/>
</dbReference>
<dbReference type="SUPFAM" id="SSF53448">
    <property type="entry name" value="Nucleotide-diphospho-sugar transferases"/>
    <property type="match status" value="1"/>
</dbReference>
<organism evidence="2 3">
    <name type="scientific">Microbacterium ginsengisoli</name>
    <dbReference type="NCBI Taxonomy" id="400772"/>
    <lineage>
        <taxon>Bacteria</taxon>
        <taxon>Bacillati</taxon>
        <taxon>Actinomycetota</taxon>
        <taxon>Actinomycetes</taxon>
        <taxon>Micrococcales</taxon>
        <taxon>Microbacteriaceae</taxon>
        <taxon>Microbacterium</taxon>
    </lineage>
</organism>
<feature type="transmembrane region" description="Helical" evidence="1">
    <location>
        <begin position="635"/>
        <end position="654"/>
    </location>
</feature>
<keyword evidence="1" id="KW-0812">Transmembrane</keyword>
<accession>A0A3C1KH30</accession>
<comment type="caution">
    <text evidence="2">The sequence shown here is derived from an EMBL/GenBank/DDBJ whole genome shotgun (WGS) entry which is preliminary data.</text>
</comment>
<dbReference type="AlphaFoldDB" id="A0A3C1KH30"/>
<keyword evidence="1" id="KW-1133">Transmembrane helix</keyword>
<evidence type="ECO:0000256" key="1">
    <source>
        <dbReference type="SAM" id="Phobius"/>
    </source>
</evidence>
<feature type="transmembrane region" description="Helical" evidence="1">
    <location>
        <begin position="556"/>
        <end position="576"/>
    </location>
</feature>
<keyword evidence="2" id="KW-0808">Transferase</keyword>
<feature type="transmembrane region" description="Helical" evidence="1">
    <location>
        <begin position="692"/>
        <end position="712"/>
    </location>
</feature>
<feature type="transmembrane region" description="Helical" evidence="1">
    <location>
        <begin position="724"/>
        <end position="746"/>
    </location>
</feature>
<evidence type="ECO:0000313" key="2">
    <source>
        <dbReference type="EMBL" id="HAN26020.1"/>
    </source>
</evidence>
<proteinExistence type="predicted"/>
<dbReference type="PANTHER" id="PTHR43685">
    <property type="entry name" value="GLYCOSYLTRANSFERASE"/>
    <property type="match status" value="1"/>
</dbReference>
<feature type="transmembrane region" description="Helical" evidence="1">
    <location>
        <begin position="492"/>
        <end position="509"/>
    </location>
</feature>
<dbReference type="PANTHER" id="PTHR43685:SF3">
    <property type="entry name" value="SLR2126 PROTEIN"/>
    <property type="match status" value="1"/>
</dbReference>
<keyword evidence="1" id="KW-0472">Membrane</keyword>
<feature type="transmembrane region" description="Helical" evidence="1">
    <location>
        <begin position="661"/>
        <end position="686"/>
    </location>
</feature>
<name>A0A3C1KH30_9MICO</name>
<feature type="transmembrane region" description="Helical" evidence="1">
    <location>
        <begin position="438"/>
        <end position="457"/>
    </location>
</feature>
<gene>
    <name evidence="2" type="ORF">DCP95_15850</name>
</gene>
<dbReference type="InterPro" id="IPR050834">
    <property type="entry name" value="Glycosyltransf_2"/>
</dbReference>